<evidence type="ECO:0000256" key="1">
    <source>
        <dbReference type="PROSITE-ProRule" id="PRU00325"/>
    </source>
</evidence>
<dbReference type="AlphaFoldDB" id="A0A814DJ39"/>
<keyword evidence="1" id="KW-0479">Metal-binding</keyword>
<evidence type="ECO:0000256" key="2">
    <source>
        <dbReference type="SAM" id="MobiDB-lite"/>
    </source>
</evidence>
<dbReference type="Pfam" id="PF04434">
    <property type="entry name" value="SWIM"/>
    <property type="match status" value="1"/>
</dbReference>
<keyword evidence="8" id="KW-1185">Reference proteome</keyword>
<sequence length="162" mass="18834">MVRKWSRDRDERQPKAILFINEPTITLSKWTKSYQFAKSPKTIIEYASKATDEINYYVPAGAIEKLTKTQVNKYKKQKWNNFDDYKESLKIWKVTLPNNPSLWKKGSCNCSSFFKEFACKHVIGLAIRLKYCTPPPAAKDVKIGEKRKRGRPKKATKALLTK</sequence>
<feature type="compositionally biased region" description="Basic residues" evidence="2">
    <location>
        <begin position="145"/>
        <end position="156"/>
    </location>
</feature>
<dbReference type="PROSITE" id="PS50966">
    <property type="entry name" value="ZF_SWIM"/>
    <property type="match status" value="1"/>
</dbReference>
<dbReference type="EMBL" id="CAJNOH010000738">
    <property type="protein sequence ID" value="CAF1114650.1"/>
    <property type="molecule type" value="Genomic_DNA"/>
</dbReference>
<evidence type="ECO:0000259" key="3">
    <source>
        <dbReference type="PROSITE" id="PS50966"/>
    </source>
</evidence>
<accession>A0A814DJ39</accession>
<dbReference type="Proteomes" id="UP000663870">
    <property type="component" value="Unassembled WGS sequence"/>
</dbReference>
<proteinExistence type="predicted"/>
<gene>
    <name evidence="6" type="ORF">JXQ802_LOCUS30982</name>
    <name evidence="7" type="ORF">OTI717_LOCUS13013</name>
    <name evidence="5" type="ORF">PYM288_LOCUS20369</name>
    <name evidence="4" type="ORF">RFH988_LOCUS11803</name>
</gene>
<evidence type="ECO:0000313" key="5">
    <source>
        <dbReference type="EMBL" id="CAF1114650.1"/>
    </source>
</evidence>
<evidence type="ECO:0000313" key="4">
    <source>
        <dbReference type="EMBL" id="CAF0954387.1"/>
    </source>
</evidence>
<keyword evidence="1" id="KW-0862">Zinc</keyword>
<keyword evidence="1" id="KW-0863">Zinc-finger</keyword>
<evidence type="ECO:0000313" key="8">
    <source>
        <dbReference type="Proteomes" id="UP000663870"/>
    </source>
</evidence>
<dbReference type="EMBL" id="CAJNOO010000475">
    <property type="protein sequence ID" value="CAF0954387.1"/>
    <property type="molecule type" value="Genomic_DNA"/>
</dbReference>
<name>A0A814DJ39_9BILA</name>
<dbReference type="GO" id="GO:0008270">
    <property type="term" value="F:zinc ion binding"/>
    <property type="evidence" value="ECO:0007669"/>
    <property type="project" value="UniProtKB-KW"/>
</dbReference>
<feature type="region of interest" description="Disordered" evidence="2">
    <location>
        <begin position="143"/>
        <end position="162"/>
    </location>
</feature>
<dbReference type="Proteomes" id="UP000663854">
    <property type="component" value="Unassembled WGS sequence"/>
</dbReference>
<dbReference type="Proteomes" id="UP000663882">
    <property type="component" value="Unassembled WGS sequence"/>
</dbReference>
<dbReference type="Proteomes" id="UP000663823">
    <property type="component" value="Unassembled WGS sequence"/>
</dbReference>
<dbReference type="EMBL" id="CAJNOL010001286">
    <property type="protein sequence ID" value="CAF1329509.1"/>
    <property type="molecule type" value="Genomic_DNA"/>
</dbReference>
<evidence type="ECO:0000313" key="7">
    <source>
        <dbReference type="EMBL" id="CAF3708473.1"/>
    </source>
</evidence>
<dbReference type="OrthoDB" id="119028at2759"/>
<evidence type="ECO:0000313" key="9">
    <source>
        <dbReference type="Proteomes" id="UP000663882"/>
    </source>
</evidence>
<feature type="domain" description="SWIM-type" evidence="3">
    <location>
        <begin position="92"/>
        <end position="130"/>
    </location>
</feature>
<protein>
    <recommendedName>
        <fullName evidence="3">SWIM-type domain-containing protein</fullName>
    </recommendedName>
</protein>
<reference evidence="4" key="1">
    <citation type="submission" date="2021-02" db="EMBL/GenBank/DDBJ databases">
        <authorList>
            <person name="Nowell W R."/>
        </authorList>
    </citation>
    <scope>NUCLEOTIDE SEQUENCE</scope>
</reference>
<evidence type="ECO:0000313" key="6">
    <source>
        <dbReference type="EMBL" id="CAF1329509.1"/>
    </source>
</evidence>
<dbReference type="InterPro" id="IPR007527">
    <property type="entry name" value="Znf_SWIM"/>
</dbReference>
<comment type="caution">
    <text evidence="4">The sequence shown here is derived from an EMBL/GenBank/DDBJ whole genome shotgun (WGS) entry which is preliminary data.</text>
</comment>
<organism evidence="4 9">
    <name type="scientific">Rotaria sordida</name>
    <dbReference type="NCBI Taxonomy" id="392033"/>
    <lineage>
        <taxon>Eukaryota</taxon>
        <taxon>Metazoa</taxon>
        <taxon>Spiralia</taxon>
        <taxon>Gnathifera</taxon>
        <taxon>Rotifera</taxon>
        <taxon>Eurotatoria</taxon>
        <taxon>Bdelloidea</taxon>
        <taxon>Philodinida</taxon>
        <taxon>Philodinidae</taxon>
        <taxon>Rotaria</taxon>
    </lineage>
</organism>
<dbReference type="EMBL" id="CAJOAX010001353">
    <property type="protein sequence ID" value="CAF3708473.1"/>
    <property type="molecule type" value="Genomic_DNA"/>
</dbReference>